<comment type="similarity">
    <text evidence="1">Belongs to the LysR transcriptional regulatory family.</text>
</comment>
<dbReference type="RefSeq" id="WP_214624568.1">
    <property type="nucleotide sequence ID" value="NZ_JAHGAW010000010.1"/>
</dbReference>
<dbReference type="GO" id="GO:0000976">
    <property type="term" value="F:transcription cis-regulatory region binding"/>
    <property type="evidence" value="ECO:0007669"/>
    <property type="project" value="TreeGrafter"/>
</dbReference>
<keyword evidence="3" id="KW-0238">DNA-binding</keyword>
<evidence type="ECO:0000256" key="4">
    <source>
        <dbReference type="ARBA" id="ARBA00023163"/>
    </source>
</evidence>
<keyword evidence="7" id="KW-1185">Reference proteome</keyword>
<proteinExistence type="inferred from homology"/>
<dbReference type="Gene3D" id="3.40.190.10">
    <property type="entry name" value="Periplasmic binding protein-like II"/>
    <property type="match status" value="2"/>
</dbReference>
<dbReference type="GO" id="GO:0019344">
    <property type="term" value="P:cysteine biosynthetic process"/>
    <property type="evidence" value="ECO:0007669"/>
    <property type="project" value="TreeGrafter"/>
</dbReference>
<dbReference type="InterPro" id="IPR005119">
    <property type="entry name" value="LysR_subst-bd"/>
</dbReference>
<keyword evidence="4" id="KW-0804">Transcription</keyword>
<gene>
    <name evidence="6" type="ORF">KK488_15250</name>
</gene>
<name>A0A9X1IS85_9SPHN</name>
<dbReference type="SUPFAM" id="SSF46785">
    <property type="entry name" value="Winged helix' DNA-binding domain"/>
    <property type="match status" value="1"/>
</dbReference>
<dbReference type="PANTHER" id="PTHR30126">
    <property type="entry name" value="HTH-TYPE TRANSCRIPTIONAL REGULATOR"/>
    <property type="match status" value="1"/>
</dbReference>
<dbReference type="InterPro" id="IPR036388">
    <property type="entry name" value="WH-like_DNA-bd_sf"/>
</dbReference>
<organism evidence="6 7">
    <name type="scientific">Sphingobium nicotianae</name>
    <dbReference type="NCBI Taxonomy" id="2782607"/>
    <lineage>
        <taxon>Bacteria</taxon>
        <taxon>Pseudomonadati</taxon>
        <taxon>Pseudomonadota</taxon>
        <taxon>Alphaproteobacteria</taxon>
        <taxon>Sphingomonadales</taxon>
        <taxon>Sphingomonadaceae</taxon>
        <taxon>Sphingobium</taxon>
    </lineage>
</organism>
<evidence type="ECO:0000256" key="2">
    <source>
        <dbReference type="ARBA" id="ARBA00023015"/>
    </source>
</evidence>
<sequence>MKLQQLRYVVEIVRQGNHLSAAAEALNTSQPGVSRQIQLLEQELGFEIFLRTRNRIIGLTEPGQIVFDIGQRIGTDVAALKTLKEDMHSGNRGVFTIATTHTQARYVLPKVIEQFIPRYPDVKLVMKQGDPEEICALVEAGLADISIGTETTRTFPNLVQLPCMDLQRCIVAPIDHPILAVPELTLEEIVKYPIITYDARYSGRWKVLKVFADAGLEPKIVMSGIDADVCKTYVGMGLGIGILAAITYDRDRDTEIAVRDVSHLLPSSTIKVSLRPNTYLRQFLLDFVHTVAPRLTPFVVRREVREFHGSAYERAGAG</sequence>
<dbReference type="InterPro" id="IPR036390">
    <property type="entry name" value="WH_DNA-bd_sf"/>
</dbReference>
<dbReference type="Pfam" id="PF00126">
    <property type="entry name" value="HTH_1"/>
    <property type="match status" value="1"/>
</dbReference>
<dbReference type="SUPFAM" id="SSF53850">
    <property type="entry name" value="Periplasmic binding protein-like II"/>
    <property type="match status" value="1"/>
</dbReference>
<dbReference type="PRINTS" id="PR00039">
    <property type="entry name" value="HTHLYSR"/>
</dbReference>
<dbReference type="EMBL" id="JAHGAW010000010">
    <property type="protein sequence ID" value="MBT2188311.1"/>
    <property type="molecule type" value="Genomic_DNA"/>
</dbReference>
<evidence type="ECO:0000259" key="5">
    <source>
        <dbReference type="PROSITE" id="PS50931"/>
    </source>
</evidence>
<dbReference type="Gene3D" id="1.10.10.10">
    <property type="entry name" value="Winged helix-like DNA-binding domain superfamily/Winged helix DNA-binding domain"/>
    <property type="match status" value="1"/>
</dbReference>
<reference evidence="6" key="1">
    <citation type="submission" date="2021-05" db="EMBL/GenBank/DDBJ databases">
        <title>Genome of Sphingobium sp. strain.</title>
        <authorList>
            <person name="Fan R."/>
        </authorList>
    </citation>
    <scope>NUCLEOTIDE SEQUENCE</scope>
    <source>
        <strain evidence="6">H33</strain>
    </source>
</reference>
<dbReference type="Pfam" id="PF03466">
    <property type="entry name" value="LysR_substrate"/>
    <property type="match status" value="1"/>
</dbReference>
<comment type="caution">
    <text evidence="6">The sequence shown here is derived from an EMBL/GenBank/DDBJ whole genome shotgun (WGS) entry which is preliminary data.</text>
</comment>
<evidence type="ECO:0000256" key="3">
    <source>
        <dbReference type="ARBA" id="ARBA00023125"/>
    </source>
</evidence>
<dbReference type="GO" id="GO:0003700">
    <property type="term" value="F:DNA-binding transcription factor activity"/>
    <property type="evidence" value="ECO:0007669"/>
    <property type="project" value="InterPro"/>
</dbReference>
<protein>
    <submittedName>
        <fullName evidence="6">LysR family transcriptional regulator</fullName>
    </submittedName>
</protein>
<dbReference type="PANTHER" id="PTHR30126:SF6">
    <property type="entry name" value="HTH-TYPE TRANSCRIPTIONAL REGULATOR CYSB-RELATED"/>
    <property type="match status" value="1"/>
</dbReference>
<evidence type="ECO:0000313" key="7">
    <source>
        <dbReference type="Proteomes" id="UP001138757"/>
    </source>
</evidence>
<evidence type="ECO:0000256" key="1">
    <source>
        <dbReference type="ARBA" id="ARBA00009437"/>
    </source>
</evidence>
<dbReference type="PROSITE" id="PS50931">
    <property type="entry name" value="HTH_LYSR"/>
    <property type="match status" value="1"/>
</dbReference>
<dbReference type="Proteomes" id="UP001138757">
    <property type="component" value="Unassembled WGS sequence"/>
</dbReference>
<feature type="domain" description="HTH lysR-type" evidence="5">
    <location>
        <begin position="1"/>
        <end position="59"/>
    </location>
</feature>
<dbReference type="AlphaFoldDB" id="A0A9X1IS85"/>
<accession>A0A9X1IS85</accession>
<keyword evidence="2" id="KW-0805">Transcription regulation</keyword>
<evidence type="ECO:0000313" key="6">
    <source>
        <dbReference type="EMBL" id="MBT2188311.1"/>
    </source>
</evidence>
<dbReference type="InterPro" id="IPR000847">
    <property type="entry name" value="LysR_HTH_N"/>
</dbReference>